<reference evidence="2 3" key="1">
    <citation type="submission" date="2017-02" db="EMBL/GenBank/DDBJ databases">
        <authorList>
            <person name="Peterson S.W."/>
        </authorList>
    </citation>
    <scope>NUCLEOTIDE SEQUENCE [LARGE SCALE GENOMIC DNA]</scope>
    <source>
        <strain evidence="2 3">M1</strain>
    </source>
</reference>
<protein>
    <submittedName>
        <fullName evidence="2">Relaxase/Mobilisation nuclease domain-containing protein</fullName>
    </submittedName>
</protein>
<dbReference type="InterPro" id="IPR005094">
    <property type="entry name" value="Endonuclease_MobA/VirD2"/>
</dbReference>
<proteinExistence type="predicted"/>
<dbReference type="Pfam" id="PF03432">
    <property type="entry name" value="Relaxase"/>
    <property type="match status" value="1"/>
</dbReference>
<organism evidence="2 3">
    <name type="scientific">Maledivibacter halophilus</name>
    <dbReference type="NCBI Taxonomy" id="36842"/>
    <lineage>
        <taxon>Bacteria</taxon>
        <taxon>Bacillati</taxon>
        <taxon>Bacillota</taxon>
        <taxon>Clostridia</taxon>
        <taxon>Peptostreptococcales</taxon>
        <taxon>Caminicellaceae</taxon>
        <taxon>Maledivibacter</taxon>
    </lineage>
</organism>
<dbReference type="Proteomes" id="UP000190285">
    <property type="component" value="Unassembled WGS sequence"/>
</dbReference>
<evidence type="ECO:0000259" key="1">
    <source>
        <dbReference type="Pfam" id="PF03432"/>
    </source>
</evidence>
<name>A0A1T5LVP7_9FIRM</name>
<dbReference type="AlphaFoldDB" id="A0A1T5LVP7"/>
<evidence type="ECO:0000313" key="2">
    <source>
        <dbReference type="EMBL" id="SKC80076.1"/>
    </source>
</evidence>
<dbReference type="STRING" id="36842.SAMN02194393_03426"/>
<keyword evidence="3" id="KW-1185">Reference proteome</keyword>
<dbReference type="EMBL" id="FUZT01000008">
    <property type="protein sequence ID" value="SKC80076.1"/>
    <property type="molecule type" value="Genomic_DNA"/>
</dbReference>
<gene>
    <name evidence="2" type="ORF">SAMN02194393_03426</name>
</gene>
<sequence length="306" mass="36111">MKRAITYILHLQKTQYHLTAGLNCNTATAYEEFVLTKQNYKKENGRQYIHFIQSFSPLDKASPETIKEIADKLLQHKMFKGFQVVYAVHTDKPHLHTHFIVNTVNADTGLKWQLSKEQLQELKDCSDELCRQYGLIVVKGKEGNYKNRGEYRSKKKGASWKYELYLAVKECMRNSSSREEFITSMEKLGYKVGWEDNRKYITFITPDGKKCRNRKLYPPEKFTKENLLKTFELNKKYQDKRLLHNRMELLISSIYMLSKSTSTNQSNYPLTFLKNRDLKGDALKERIAELKKGRGLNWDKKIDHER</sequence>
<evidence type="ECO:0000313" key="3">
    <source>
        <dbReference type="Proteomes" id="UP000190285"/>
    </source>
</evidence>
<feature type="domain" description="MobA/VirD2-like nuclease" evidence="1">
    <location>
        <begin position="7"/>
        <end position="135"/>
    </location>
</feature>
<accession>A0A1T5LVP7</accession>